<reference evidence="4" key="1">
    <citation type="journal article" date="2018" name="Genome Biol.">
        <title>SKESA: strategic k-mer extension for scrupulous assemblies.</title>
        <authorList>
            <person name="Souvorov A."/>
            <person name="Agarwala R."/>
            <person name="Lipman D.J."/>
        </authorList>
    </citation>
    <scope>NUCLEOTIDE SEQUENCE</scope>
    <source>
        <strain evidence="4">AZ00058701</strain>
    </source>
</reference>
<organism evidence="5 6">
    <name type="scientific">Legionella pneumophila</name>
    <dbReference type="NCBI Taxonomy" id="446"/>
    <lineage>
        <taxon>Bacteria</taxon>
        <taxon>Pseudomonadati</taxon>
        <taxon>Pseudomonadota</taxon>
        <taxon>Gammaproteobacteria</taxon>
        <taxon>Legionellales</taxon>
        <taxon>Legionellaceae</taxon>
        <taxon>Legionella</taxon>
    </lineage>
</organism>
<keyword evidence="1" id="KW-0175">Coiled coil</keyword>
<feature type="coiled-coil region" evidence="1">
    <location>
        <begin position="326"/>
        <end position="360"/>
    </location>
</feature>
<dbReference type="Proteomes" id="UP000254631">
    <property type="component" value="Unassembled WGS sequence"/>
</dbReference>
<dbReference type="InterPro" id="IPR041357">
    <property type="entry name" value="LegC3_N_Legionellaceae"/>
</dbReference>
<dbReference type="AlphaFoldDB" id="A0A128U062"/>
<dbReference type="EMBL" id="DACWHX010000018">
    <property type="protein sequence ID" value="HAU1881227.1"/>
    <property type="molecule type" value="Genomic_DNA"/>
</dbReference>
<dbReference type="RefSeq" id="WP_010947429.1">
    <property type="nucleotide sequence ID" value="NZ_CAXYJC010000001.1"/>
</dbReference>
<keyword evidence="2" id="KW-1133">Transmembrane helix</keyword>
<dbReference type="Pfam" id="PF18654">
    <property type="entry name" value="LegC3_N"/>
    <property type="match status" value="1"/>
</dbReference>
<dbReference type="OMA" id="LNPNTHV"/>
<reference evidence="5 6" key="2">
    <citation type="submission" date="2018-06" db="EMBL/GenBank/DDBJ databases">
        <authorList>
            <consortium name="Pathogen Informatics"/>
            <person name="Doyle S."/>
        </authorList>
    </citation>
    <scope>NUCLEOTIDE SEQUENCE [LARGE SCALE GENOMIC DNA]</scope>
    <source>
        <strain evidence="5 6">NCTC12000</strain>
    </source>
</reference>
<feature type="coiled-coil region" evidence="1">
    <location>
        <begin position="464"/>
        <end position="498"/>
    </location>
</feature>
<evidence type="ECO:0000313" key="4">
    <source>
        <dbReference type="EMBL" id="HAU1881227.1"/>
    </source>
</evidence>
<name>A0A128U062_LEGPN</name>
<dbReference type="GeneID" id="57035691"/>
<feature type="coiled-coil region" evidence="1">
    <location>
        <begin position="71"/>
        <end position="115"/>
    </location>
</feature>
<protein>
    <submittedName>
        <fullName evidence="4">Dot/Icm T4SS effector PpeB</fullName>
    </submittedName>
    <submittedName>
        <fullName evidence="5">Tpr</fullName>
    </submittedName>
</protein>
<gene>
    <name evidence="4" type="primary">ppeB</name>
    <name evidence="4" type="ORF">JBJ86_13365</name>
    <name evidence="5" type="ORF">NCTC12000_01834</name>
</gene>
<feature type="transmembrane region" description="Helical" evidence="2">
    <location>
        <begin position="364"/>
        <end position="394"/>
    </location>
</feature>
<dbReference type="EMBL" id="UGOL01000001">
    <property type="protein sequence ID" value="STX79839.1"/>
    <property type="molecule type" value="Genomic_DNA"/>
</dbReference>
<evidence type="ECO:0000256" key="2">
    <source>
        <dbReference type="SAM" id="Phobius"/>
    </source>
</evidence>
<feature type="transmembrane region" description="Helical" evidence="2">
    <location>
        <begin position="400"/>
        <end position="426"/>
    </location>
</feature>
<evidence type="ECO:0000313" key="6">
    <source>
        <dbReference type="Proteomes" id="UP000254631"/>
    </source>
</evidence>
<dbReference type="NCBIfam" id="NF043059">
    <property type="entry name" value="T4SS_LegC3"/>
    <property type="match status" value="1"/>
</dbReference>
<sequence>MSLATYDVKQELVKLTQNFFSIDHQFSELKNLLTDKKTIPWIHNQIVDQLSQIKKSDEIAMIARLEKSAYEQQMKEDDDEKNRDVEELRQDLLRRNDLTRQLEILRVRKEQYERELLIRNTVPHVHTHPDTPVIHQHPSQPISAPLLNPNNHVHTHLEATLSSQDIELSVRKINRRISEINKELEILDSRNNAREIRRGDREKRLQARLNYVQKTAGVVNTLSPDNQKKLLSNIEKEKKSLTQQHSSLLLKADQLNYSIFLQQFELSLQSMQRPFQEADALKAIVKRMKEHLNYKEKAASIQSRLDNTVLTIGENLRRLTRLNTQLSSLQLANPDLTRRNERLEEQNRELLESYNSHIKTRNKLFFPTLVITGLSLLFSIPLILTLTGIIPYAIAPAVLLTLVIAPPALLLLAGLGVGIATIIYAVKAYFNNSTIESNQETIESNRRQMGANQKEIYTLENQTIPNLKKELLENEEIKNRLTDELQYIENLAEQALKQANEVEPYVYSAMPFFNPEVVVHQHPSVGNGIVTPSAPPIDPLYPAVRH</sequence>
<feature type="domain" description="LegC3 N-terminal Legionellaceae" evidence="3">
    <location>
        <begin position="1"/>
        <end position="294"/>
    </location>
</feature>
<reference evidence="4" key="3">
    <citation type="submission" date="2019-10" db="EMBL/GenBank/DDBJ databases">
        <authorList>
            <consortium name="NCBI Pathogen Detection Project"/>
        </authorList>
    </citation>
    <scope>NUCLEOTIDE SEQUENCE</scope>
    <source>
        <strain evidence="4">AZ00058701</strain>
    </source>
</reference>
<evidence type="ECO:0000259" key="3">
    <source>
        <dbReference type="Pfam" id="PF18654"/>
    </source>
</evidence>
<keyword evidence="2" id="KW-0472">Membrane</keyword>
<proteinExistence type="predicted"/>
<dbReference type="Proteomes" id="UP000866496">
    <property type="component" value="Unassembled WGS sequence"/>
</dbReference>
<accession>A0A128U062</accession>
<evidence type="ECO:0000256" key="1">
    <source>
        <dbReference type="SAM" id="Coils"/>
    </source>
</evidence>
<evidence type="ECO:0000313" key="5">
    <source>
        <dbReference type="EMBL" id="STX79839.1"/>
    </source>
</evidence>
<keyword evidence="2" id="KW-0812">Transmembrane</keyword>
<dbReference type="SMR" id="A0A128U062"/>